<dbReference type="EMBL" id="NGJZ01000001">
    <property type="protein sequence ID" value="RSU08556.1"/>
    <property type="molecule type" value="Genomic_DNA"/>
</dbReference>
<reference evidence="1 2" key="1">
    <citation type="submission" date="2017-05" db="EMBL/GenBank/DDBJ databases">
        <title>Vagococcus spp. assemblies.</title>
        <authorList>
            <person name="Gulvik C.A."/>
        </authorList>
    </citation>
    <scope>NUCLEOTIDE SEQUENCE [LARGE SCALE GENOMIC DNA]</scope>
    <source>
        <strain evidence="1 2">DSM 24756</strain>
    </source>
</reference>
<dbReference type="Proteomes" id="UP000288669">
    <property type="component" value="Unassembled WGS sequence"/>
</dbReference>
<evidence type="ECO:0000313" key="1">
    <source>
        <dbReference type="EMBL" id="RSU08556.1"/>
    </source>
</evidence>
<accession>A0A430AKD6</accession>
<dbReference type="RefSeq" id="WP_126823256.1">
    <property type="nucleotide sequence ID" value="NZ_JBHLWU010000001.1"/>
</dbReference>
<gene>
    <name evidence="1" type="ORF">CBF30_04815</name>
</gene>
<sequence length="92" mass="10794">MENIRKQCYQILDSIEKSQWKEKDNYSIVRIKRAVKQLLDEIDDKDSVKKVTINIPSLSRNFVDDTGDYSSIILKELELLSKELKLQFSEEG</sequence>
<keyword evidence="2" id="KW-1185">Reference proteome</keyword>
<organism evidence="1 2">
    <name type="scientific">Vagococcus entomophilus</name>
    <dbReference type="NCBI Taxonomy" id="1160095"/>
    <lineage>
        <taxon>Bacteria</taxon>
        <taxon>Bacillati</taxon>
        <taxon>Bacillota</taxon>
        <taxon>Bacilli</taxon>
        <taxon>Lactobacillales</taxon>
        <taxon>Enterococcaceae</taxon>
        <taxon>Vagococcus</taxon>
    </lineage>
</organism>
<name>A0A430AKD6_9ENTE</name>
<protein>
    <submittedName>
        <fullName evidence="1">Uncharacterized protein</fullName>
    </submittedName>
</protein>
<dbReference type="OrthoDB" id="2200422at2"/>
<dbReference type="AlphaFoldDB" id="A0A430AKD6"/>
<proteinExistence type="predicted"/>
<evidence type="ECO:0000313" key="2">
    <source>
        <dbReference type="Proteomes" id="UP000288669"/>
    </source>
</evidence>
<comment type="caution">
    <text evidence="1">The sequence shown here is derived from an EMBL/GenBank/DDBJ whole genome shotgun (WGS) entry which is preliminary data.</text>
</comment>